<dbReference type="KEGG" id="fak:FUA48_13330"/>
<dbReference type="AlphaFoldDB" id="A0A5B9G072"/>
<dbReference type="EMBL" id="CP042831">
    <property type="protein sequence ID" value="QEE51528.1"/>
    <property type="molecule type" value="Genomic_DNA"/>
</dbReference>
<keyword evidence="3" id="KW-1185">Reference proteome</keyword>
<dbReference type="Gene3D" id="3.30.70.100">
    <property type="match status" value="1"/>
</dbReference>
<gene>
    <name evidence="2" type="ORF">FUA48_13330</name>
</gene>
<sequence>MNEYTLFFHYPAINYSDKQNEQLKQQWQAVLKNWKERDIYISANVYQPNAIIVEQNYSKETDFTSEGNFVGAIVKIKAANKDEAIILAKETPVFSVNGSVEIREERPRPNKTVPILFIDTFTVPDNAKADFLTRVKINRDLLKTLPGFIEDHAYEKTVGDGSFNYVTIAAWENEEAIENAKQQVMASYKKSGFDMPKFLKKNKIILHRATYKEIEN</sequence>
<dbReference type="Pfam" id="PF03992">
    <property type="entry name" value="ABM"/>
    <property type="match status" value="1"/>
</dbReference>
<dbReference type="OrthoDB" id="4774596at2"/>
<protein>
    <recommendedName>
        <fullName evidence="1">ABM domain-containing protein</fullName>
    </recommendedName>
</protein>
<evidence type="ECO:0000313" key="3">
    <source>
        <dbReference type="Proteomes" id="UP000321222"/>
    </source>
</evidence>
<dbReference type="Gene3D" id="3.30.70.1060">
    <property type="entry name" value="Dimeric alpha+beta barrel"/>
    <property type="match status" value="1"/>
</dbReference>
<accession>A0A5B9G072</accession>
<evidence type="ECO:0000313" key="2">
    <source>
        <dbReference type="EMBL" id="QEE51528.1"/>
    </source>
</evidence>
<dbReference type="InterPro" id="IPR011008">
    <property type="entry name" value="Dimeric_a/b-barrel"/>
</dbReference>
<reference evidence="2 3" key="1">
    <citation type="submission" date="2019-08" db="EMBL/GenBank/DDBJ databases">
        <title>Flavobacterium alkalisoli sp. nov., isolated from rhizosphere soil of Suaeda salsa.</title>
        <authorList>
            <person name="Sun J.-Q."/>
            <person name="Xu L."/>
        </authorList>
    </citation>
    <scope>NUCLEOTIDE SEQUENCE [LARGE SCALE GENOMIC DNA]</scope>
    <source>
        <strain evidence="2 3">XS-5</strain>
    </source>
</reference>
<feature type="domain" description="ABM" evidence="1">
    <location>
        <begin position="119"/>
        <end position="182"/>
    </location>
</feature>
<dbReference type="Proteomes" id="UP000321222">
    <property type="component" value="Chromosome"/>
</dbReference>
<dbReference type="InterPro" id="IPR007138">
    <property type="entry name" value="ABM_dom"/>
</dbReference>
<evidence type="ECO:0000259" key="1">
    <source>
        <dbReference type="Pfam" id="PF03992"/>
    </source>
</evidence>
<name>A0A5B9G072_9FLAO</name>
<dbReference type="SUPFAM" id="SSF54909">
    <property type="entry name" value="Dimeric alpha+beta barrel"/>
    <property type="match status" value="1"/>
</dbReference>
<proteinExistence type="predicted"/>
<organism evidence="2 3">
    <name type="scientific">Flavobacterium alkalisoli</name>
    <dbReference type="NCBI Taxonomy" id="2602769"/>
    <lineage>
        <taxon>Bacteria</taxon>
        <taxon>Pseudomonadati</taxon>
        <taxon>Bacteroidota</taxon>
        <taxon>Flavobacteriia</taxon>
        <taxon>Flavobacteriales</taxon>
        <taxon>Flavobacteriaceae</taxon>
        <taxon>Flavobacterium</taxon>
    </lineage>
</organism>